<evidence type="ECO:0000256" key="5">
    <source>
        <dbReference type="ARBA" id="ARBA00022737"/>
    </source>
</evidence>
<dbReference type="InterPro" id="IPR023395">
    <property type="entry name" value="MCP_dom_sf"/>
</dbReference>
<keyword evidence="5" id="KW-0677">Repeat</keyword>
<dbReference type="InParanoid" id="A0A0C2ZU22"/>
<reference evidence="11 12" key="1">
    <citation type="submission" date="2014-04" db="EMBL/GenBank/DDBJ databases">
        <authorList>
            <consortium name="DOE Joint Genome Institute"/>
            <person name="Kuo A."/>
            <person name="Kohler A."/>
            <person name="Nagy L.G."/>
            <person name="Floudas D."/>
            <person name="Copeland A."/>
            <person name="Barry K.W."/>
            <person name="Cichocki N."/>
            <person name="Veneault-Fourrey C."/>
            <person name="LaButti K."/>
            <person name="Lindquist E.A."/>
            <person name="Lipzen A."/>
            <person name="Lundell T."/>
            <person name="Morin E."/>
            <person name="Murat C."/>
            <person name="Sun H."/>
            <person name="Tunlid A."/>
            <person name="Henrissat B."/>
            <person name="Grigoriev I.V."/>
            <person name="Hibbett D.S."/>
            <person name="Martin F."/>
            <person name="Nordberg H.P."/>
            <person name="Cantor M.N."/>
            <person name="Hua S.X."/>
        </authorList>
    </citation>
    <scope>NUCLEOTIDE SEQUENCE [LARGE SCALE GENOMIC DNA]</scope>
    <source>
        <strain evidence="11 12">Foug A</strain>
    </source>
</reference>
<keyword evidence="7 8" id="KW-0472">Membrane</keyword>
<evidence type="ECO:0000313" key="12">
    <source>
        <dbReference type="Proteomes" id="UP000053989"/>
    </source>
</evidence>
<evidence type="ECO:0000256" key="3">
    <source>
        <dbReference type="ARBA" id="ARBA00022448"/>
    </source>
</evidence>
<feature type="repeat" description="Solcar" evidence="8">
    <location>
        <begin position="1"/>
        <end position="103"/>
    </location>
</feature>
<dbReference type="Gene3D" id="1.50.40.10">
    <property type="entry name" value="Mitochondrial carrier domain"/>
    <property type="match status" value="2"/>
</dbReference>
<proteinExistence type="inferred from homology"/>
<keyword evidence="4 8" id="KW-0812">Transmembrane</keyword>
<evidence type="ECO:0000256" key="1">
    <source>
        <dbReference type="ARBA" id="ARBA00004141"/>
    </source>
</evidence>
<name>A0A0C2ZU22_9AGAM</name>
<feature type="transmembrane region" description="Helical" evidence="10">
    <location>
        <begin position="109"/>
        <end position="129"/>
    </location>
</feature>
<comment type="similarity">
    <text evidence="2 9">Belongs to the mitochondrial carrier (TC 2.A.29) family.</text>
</comment>
<dbReference type="SUPFAM" id="SSF103506">
    <property type="entry name" value="Mitochondrial carrier"/>
    <property type="match status" value="2"/>
</dbReference>
<feature type="transmembrane region" description="Helical" evidence="10">
    <location>
        <begin position="7"/>
        <end position="28"/>
    </location>
</feature>
<evidence type="ECO:0000256" key="6">
    <source>
        <dbReference type="ARBA" id="ARBA00022989"/>
    </source>
</evidence>
<dbReference type="GO" id="GO:0055085">
    <property type="term" value="P:transmembrane transport"/>
    <property type="evidence" value="ECO:0007669"/>
    <property type="project" value="InterPro"/>
</dbReference>
<dbReference type="GO" id="GO:0016020">
    <property type="term" value="C:membrane"/>
    <property type="evidence" value="ECO:0007669"/>
    <property type="project" value="UniProtKB-SubCell"/>
</dbReference>
<comment type="subcellular location">
    <subcellularLocation>
        <location evidence="1">Membrane</location>
        <topology evidence="1">Multi-pass membrane protein</topology>
    </subcellularLocation>
</comment>
<dbReference type="Pfam" id="PF00153">
    <property type="entry name" value="Mito_carr"/>
    <property type="match status" value="1"/>
</dbReference>
<keyword evidence="6 10" id="KW-1133">Transmembrane helix</keyword>
<dbReference type="InterPro" id="IPR018108">
    <property type="entry name" value="MCP_transmembrane"/>
</dbReference>
<evidence type="ECO:0000256" key="7">
    <source>
        <dbReference type="ARBA" id="ARBA00023136"/>
    </source>
</evidence>
<reference evidence="12" key="2">
    <citation type="submission" date="2015-01" db="EMBL/GenBank/DDBJ databases">
        <title>Evolutionary Origins and Diversification of the Mycorrhizal Mutualists.</title>
        <authorList>
            <consortium name="DOE Joint Genome Institute"/>
            <consortium name="Mycorrhizal Genomics Consortium"/>
            <person name="Kohler A."/>
            <person name="Kuo A."/>
            <person name="Nagy L.G."/>
            <person name="Floudas D."/>
            <person name="Copeland A."/>
            <person name="Barry K.W."/>
            <person name="Cichocki N."/>
            <person name="Veneault-Fourrey C."/>
            <person name="LaButti K."/>
            <person name="Lindquist E.A."/>
            <person name="Lipzen A."/>
            <person name="Lundell T."/>
            <person name="Morin E."/>
            <person name="Murat C."/>
            <person name="Riley R."/>
            <person name="Ohm R."/>
            <person name="Sun H."/>
            <person name="Tunlid A."/>
            <person name="Henrissat B."/>
            <person name="Grigoriev I.V."/>
            <person name="Hibbett D.S."/>
            <person name="Martin F."/>
        </authorList>
    </citation>
    <scope>NUCLEOTIDE SEQUENCE [LARGE SCALE GENOMIC DNA]</scope>
    <source>
        <strain evidence="12">Foug A</strain>
    </source>
</reference>
<dbReference type="PANTHER" id="PTHR45683">
    <property type="entry name" value="MITOCHONDRIAL NICOTINAMIDE ADENINE DINUCLEOTIDE TRANSPORTER 1-RELATED-RELATED"/>
    <property type="match status" value="1"/>
</dbReference>
<gene>
    <name evidence="11" type="ORF">SCLCIDRAFT_1212682</name>
</gene>
<evidence type="ECO:0000313" key="11">
    <source>
        <dbReference type="EMBL" id="KIM65003.1"/>
    </source>
</evidence>
<accession>A0A0C2ZU22</accession>
<evidence type="ECO:0000256" key="9">
    <source>
        <dbReference type="RuleBase" id="RU000488"/>
    </source>
</evidence>
<sequence>MLSLLDIILLLASLAISLALLVPLTGTLVRFRANYNPKGLQLDPEGDAQPHTGPVITSFFAMLKRVHDIEGWLGLYKGLMPSLISSLIVTVFLIIFLNDSNLRHGTYTAPSAGVFGTLMYSIFAMLLSLPQTIITDRAITTPHKLPWLDAANSCRILFTPTERSRPWILYLTPGLLAVQVAHIAYVVLVLRSIRQLILPELANNPGFSIWQDVSSVRLSIFFILALASTAVLAPLEVISIRLAIQRNHASPEYNSVSQEDSNPEYSGTDEDVIGLRTDRAPYTGLIDCGKRIIEEEGWSALYRAWWLTMLGCVSGAFS</sequence>
<dbReference type="STRING" id="1036808.A0A0C2ZU22"/>
<dbReference type="HOGENOM" id="CLU_044884_0_0_1"/>
<evidence type="ECO:0000256" key="8">
    <source>
        <dbReference type="PROSITE-ProRule" id="PRU00282"/>
    </source>
</evidence>
<evidence type="ECO:0000256" key="2">
    <source>
        <dbReference type="ARBA" id="ARBA00006375"/>
    </source>
</evidence>
<feature type="transmembrane region" description="Helical" evidence="10">
    <location>
        <begin position="78"/>
        <end position="97"/>
    </location>
</feature>
<evidence type="ECO:0008006" key="13">
    <source>
        <dbReference type="Google" id="ProtNLM"/>
    </source>
</evidence>
<dbReference type="EMBL" id="KN822025">
    <property type="protein sequence ID" value="KIM65003.1"/>
    <property type="molecule type" value="Genomic_DNA"/>
</dbReference>
<feature type="transmembrane region" description="Helical" evidence="10">
    <location>
        <begin position="167"/>
        <end position="190"/>
    </location>
</feature>
<keyword evidence="3 9" id="KW-0813">Transport</keyword>
<evidence type="ECO:0000256" key="4">
    <source>
        <dbReference type="ARBA" id="ARBA00022692"/>
    </source>
</evidence>
<dbReference type="Proteomes" id="UP000053989">
    <property type="component" value="Unassembled WGS sequence"/>
</dbReference>
<dbReference type="GO" id="GO:0006862">
    <property type="term" value="P:nucleotide transport"/>
    <property type="evidence" value="ECO:0007669"/>
    <property type="project" value="InterPro"/>
</dbReference>
<feature type="transmembrane region" description="Helical" evidence="10">
    <location>
        <begin position="218"/>
        <end position="238"/>
    </location>
</feature>
<dbReference type="OrthoDB" id="21292at2759"/>
<protein>
    <recommendedName>
        <fullName evidence="13">Mitochondrial carrier</fullName>
    </recommendedName>
</protein>
<dbReference type="InterPro" id="IPR044712">
    <property type="entry name" value="SLC25A32-like"/>
</dbReference>
<keyword evidence="12" id="KW-1185">Reference proteome</keyword>
<dbReference type="PROSITE" id="PS50920">
    <property type="entry name" value="SOLCAR"/>
    <property type="match status" value="1"/>
</dbReference>
<dbReference type="AlphaFoldDB" id="A0A0C2ZU22"/>
<evidence type="ECO:0000256" key="10">
    <source>
        <dbReference type="SAM" id="Phobius"/>
    </source>
</evidence>
<organism evidence="11 12">
    <name type="scientific">Scleroderma citrinum Foug A</name>
    <dbReference type="NCBI Taxonomy" id="1036808"/>
    <lineage>
        <taxon>Eukaryota</taxon>
        <taxon>Fungi</taxon>
        <taxon>Dikarya</taxon>
        <taxon>Basidiomycota</taxon>
        <taxon>Agaricomycotina</taxon>
        <taxon>Agaricomycetes</taxon>
        <taxon>Agaricomycetidae</taxon>
        <taxon>Boletales</taxon>
        <taxon>Sclerodermatineae</taxon>
        <taxon>Sclerodermataceae</taxon>
        <taxon>Scleroderma</taxon>
    </lineage>
</organism>